<evidence type="ECO:0000256" key="2">
    <source>
        <dbReference type="ARBA" id="ARBA00022448"/>
    </source>
</evidence>
<feature type="transmembrane region" description="Helical" evidence="10">
    <location>
        <begin position="229"/>
        <end position="248"/>
    </location>
</feature>
<dbReference type="InterPro" id="IPR006012">
    <property type="entry name" value="Syntaxin/epimorphin_CS"/>
</dbReference>
<keyword evidence="2" id="KW-0813">Transport</keyword>
<dbReference type="InterPro" id="IPR015260">
    <property type="entry name" value="Syntaxin-6/10/61_N"/>
</dbReference>
<dbReference type="PROSITE" id="PS00914">
    <property type="entry name" value="SYNTAXIN"/>
    <property type="match status" value="1"/>
</dbReference>
<gene>
    <name evidence="12" type="ORF">GBAR_LOCUS21732</name>
</gene>
<dbReference type="Gene3D" id="1.20.58.90">
    <property type="match status" value="1"/>
</dbReference>
<proteinExistence type="inferred from homology"/>
<evidence type="ECO:0000256" key="1">
    <source>
        <dbReference type="ARBA" id="ARBA00009063"/>
    </source>
</evidence>
<evidence type="ECO:0000256" key="6">
    <source>
        <dbReference type="ARBA" id="ARBA00023034"/>
    </source>
</evidence>
<dbReference type="PROSITE" id="PS50192">
    <property type="entry name" value="T_SNARE"/>
    <property type="match status" value="1"/>
</dbReference>
<dbReference type="GO" id="GO:0005802">
    <property type="term" value="C:trans-Golgi network"/>
    <property type="evidence" value="ECO:0007669"/>
    <property type="project" value="UniProtKB-ARBA"/>
</dbReference>
<dbReference type="PANTHER" id="PTHR12791">
    <property type="entry name" value="GOLGI SNARE BET1-RELATED"/>
    <property type="match status" value="1"/>
</dbReference>
<keyword evidence="4" id="KW-0653">Protein transport</keyword>
<comment type="caution">
    <text evidence="12">The sequence shown here is derived from an EMBL/GenBank/DDBJ whole genome shotgun (WGS) entry which is preliminary data.</text>
</comment>
<name>A0AA35T067_GEOBA</name>
<keyword evidence="7" id="KW-0175">Coiled coil</keyword>
<dbReference type="FunFam" id="1.20.58.90:FF:000004">
    <property type="entry name" value="Syntaxin 10"/>
    <property type="match status" value="1"/>
</dbReference>
<dbReference type="SMART" id="SM00397">
    <property type="entry name" value="t_SNARE"/>
    <property type="match status" value="1"/>
</dbReference>
<evidence type="ECO:0000256" key="7">
    <source>
        <dbReference type="ARBA" id="ARBA00023054"/>
    </source>
</evidence>
<organism evidence="12 13">
    <name type="scientific">Geodia barretti</name>
    <name type="common">Barrett's horny sponge</name>
    <dbReference type="NCBI Taxonomy" id="519541"/>
    <lineage>
        <taxon>Eukaryota</taxon>
        <taxon>Metazoa</taxon>
        <taxon>Porifera</taxon>
        <taxon>Demospongiae</taxon>
        <taxon>Heteroscleromorpha</taxon>
        <taxon>Tetractinellida</taxon>
        <taxon>Astrophorina</taxon>
        <taxon>Geodiidae</taxon>
        <taxon>Geodia</taxon>
    </lineage>
</organism>
<keyword evidence="13" id="KW-1185">Reference proteome</keyword>
<evidence type="ECO:0000256" key="10">
    <source>
        <dbReference type="SAM" id="Phobius"/>
    </source>
</evidence>
<keyword evidence="3 10" id="KW-0812">Transmembrane</keyword>
<evidence type="ECO:0000256" key="4">
    <source>
        <dbReference type="ARBA" id="ARBA00022927"/>
    </source>
</evidence>
<evidence type="ECO:0000256" key="5">
    <source>
        <dbReference type="ARBA" id="ARBA00022989"/>
    </source>
</evidence>
<dbReference type="AlphaFoldDB" id="A0AA35T067"/>
<keyword evidence="8 10" id="KW-0472">Membrane</keyword>
<dbReference type="GO" id="GO:0048193">
    <property type="term" value="P:Golgi vesicle transport"/>
    <property type="evidence" value="ECO:0007669"/>
    <property type="project" value="InterPro"/>
</dbReference>
<dbReference type="GO" id="GO:0031090">
    <property type="term" value="C:organelle membrane"/>
    <property type="evidence" value="ECO:0007669"/>
    <property type="project" value="UniProtKB-ARBA"/>
</dbReference>
<evidence type="ECO:0000256" key="9">
    <source>
        <dbReference type="ARBA" id="ARBA00037801"/>
    </source>
</evidence>
<evidence type="ECO:0000313" key="12">
    <source>
        <dbReference type="EMBL" id="CAI8039073.1"/>
    </source>
</evidence>
<evidence type="ECO:0000256" key="8">
    <source>
        <dbReference type="ARBA" id="ARBA00023136"/>
    </source>
</evidence>
<keyword evidence="6" id="KW-0333">Golgi apparatus</keyword>
<keyword evidence="5 10" id="KW-1133">Transmembrane helix</keyword>
<accession>A0AA35T067</accession>
<dbReference type="Pfam" id="PF09177">
    <property type="entry name" value="STX6_10_61_N"/>
    <property type="match status" value="1"/>
</dbReference>
<feature type="domain" description="T-SNARE coiled-coil homology" evidence="11">
    <location>
        <begin position="157"/>
        <end position="219"/>
    </location>
</feature>
<dbReference type="GO" id="GO:0005484">
    <property type="term" value="F:SNAP receptor activity"/>
    <property type="evidence" value="ECO:0007669"/>
    <property type="project" value="InterPro"/>
</dbReference>
<dbReference type="GO" id="GO:0006886">
    <property type="term" value="P:intracellular protein transport"/>
    <property type="evidence" value="ECO:0007669"/>
    <property type="project" value="InterPro"/>
</dbReference>
<sequence length="250" mass="28897">MSLEDPFFVVRDEVRQSLTSAQQQYSQWSMLLDSEVDPEKVQSVGSELKNLIKSIEWDMEDLDQTIKIAEANPAKFRLNYGELESRKQFIRDTRAVIKKIKDYMNSDAARSRMETLKRKQLVSSAREKKAVGRYAKLDNEMERGNQDFIDQQRHQQQAIISKQDNQLDQVGSSIHTLKQIGETIGDELDSQQIMLEEMDKELDHTDSRLKALTSRVQTAIRKSGDKCQIITILVLIIILVIVVVFFFIPF</sequence>
<dbReference type="CDD" id="cd21443">
    <property type="entry name" value="SNARE_NTD_STX6_STX10"/>
    <property type="match status" value="1"/>
</dbReference>
<dbReference type="CDD" id="cd15851">
    <property type="entry name" value="SNARE_Syntaxin6"/>
    <property type="match status" value="1"/>
</dbReference>
<dbReference type="SUPFAM" id="SSF47661">
    <property type="entry name" value="t-snare proteins"/>
    <property type="match status" value="1"/>
</dbReference>
<evidence type="ECO:0000256" key="3">
    <source>
        <dbReference type="ARBA" id="ARBA00022692"/>
    </source>
</evidence>
<dbReference type="FunFam" id="1.20.5.110:FF:000006">
    <property type="entry name" value="Syntaxin 6"/>
    <property type="match status" value="1"/>
</dbReference>
<dbReference type="EMBL" id="CASHTH010003024">
    <property type="protein sequence ID" value="CAI8039073.1"/>
    <property type="molecule type" value="Genomic_DNA"/>
</dbReference>
<dbReference type="Gene3D" id="1.20.5.110">
    <property type="match status" value="1"/>
</dbReference>
<evidence type="ECO:0000259" key="11">
    <source>
        <dbReference type="PROSITE" id="PS50192"/>
    </source>
</evidence>
<comment type="subcellular location">
    <subcellularLocation>
        <location evidence="9">Golgi apparatus</location>
        <location evidence="9">trans-Golgi network membrane</location>
        <topology evidence="9">Single-pass type IV membrane protein</topology>
    </subcellularLocation>
</comment>
<reference evidence="12" key="1">
    <citation type="submission" date="2023-03" db="EMBL/GenBank/DDBJ databases">
        <authorList>
            <person name="Steffen K."/>
            <person name="Cardenas P."/>
        </authorList>
    </citation>
    <scope>NUCLEOTIDE SEQUENCE</scope>
</reference>
<dbReference type="InterPro" id="IPR000727">
    <property type="entry name" value="T_SNARE_dom"/>
</dbReference>
<comment type="similarity">
    <text evidence="1">Belongs to the syntaxin family.</text>
</comment>
<dbReference type="InterPro" id="IPR010989">
    <property type="entry name" value="SNARE"/>
</dbReference>
<protein>
    <submittedName>
        <fullName evidence="12">Syntaxin-6</fullName>
    </submittedName>
</protein>
<dbReference type="Proteomes" id="UP001174909">
    <property type="component" value="Unassembled WGS sequence"/>
</dbReference>
<dbReference type="SUPFAM" id="SSF58038">
    <property type="entry name" value="SNARE fusion complex"/>
    <property type="match status" value="1"/>
</dbReference>
<evidence type="ECO:0000313" key="13">
    <source>
        <dbReference type="Proteomes" id="UP001174909"/>
    </source>
</evidence>